<dbReference type="AlphaFoldDB" id="A0AAD7AAG3"/>
<evidence type="ECO:0000256" key="1">
    <source>
        <dbReference type="SAM" id="MobiDB-lite"/>
    </source>
</evidence>
<evidence type="ECO:0000313" key="3">
    <source>
        <dbReference type="Proteomes" id="UP001218218"/>
    </source>
</evidence>
<feature type="compositionally biased region" description="Polar residues" evidence="1">
    <location>
        <begin position="180"/>
        <end position="193"/>
    </location>
</feature>
<reference evidence="2" key="1">
    <citation type="submission" date="2023-03" db="EMBL/GenBank/DDBJ databases">
        <title>Massive genome expansion in bonnet fungi (Mycena s.s.) driven by repeated elements and novel gene families across ecological guilds.</title>
        <authorList>
            <consortium name="Lawrence Berkeley National Laboratory"/>
            <person name="Harder C.B."/>
            <person name="Miyauchi S."/>
            <person name="Viragh M."/>
            <person name="Kuo A."/>
            <person name="Thoen E."/>
            <person name="Andreopoulos B."/>
            <person name="Lu D."/>
            <person name="Skrede I."/>
            <person name="Drula E."/>
            <person name="Henrissat B."/>
            <person name="Morin E."/>
            <person name="Kohler A."/>
            <person name="Barry K."/>
            <person name="LaButti K."/>
            <person name="Morin E."/>
            <person name="Salamov A."/>
            <person name="Lipzen A."/>
            <person name="Mereny Z."/>
            <person name="Hegedus B."/>
            <person name="Baldrian P."/>
            <person name="Stursova M."/>
            <person name="Weitz H."/>
            <person name="Taylor A."/>
            <person name="Grigoriev I.V."/>
            <person name="Nagy L.G."/>
            <person name="Martin F."/>
            <person name="Kauserud H."/>
        </authorList>
    </citation>
    <scope>NUCLEOTIDE SEQUENCE</scope>
    <source>
        <strain evidence="2">CBHHK002</strain>
    </source>
</reference>
<dbReference type="Proteomes" id="UP001218218">
    <property type="component" value="Unassembled WGS sequence"/>
</dbReference>
<proteinExistence type="predicted"/>
<gene>
    <name evidence="2" type="ORF">DFH08DRAFT_956526</name>
</gene>
<comment type="caution">
    <text evidence="2">The sequence shown here is derived from an EMBL/GenBank/DDBJ whole genome shotgun (WGS) entry which is preliminary data.</text>
</comment>
<dbReference type="EMBL" id="JARIHO010000011">
    <property type="protein sequence ID" value="KAJ7353470.1"/>
    <property type="molecule type" value="Genomic_DNA"/>
</dbReference>
<sequence>MAFEANFGLSEAPIPAPHILAKETNPRSYHDQHRRWGRIHRRTILLRRRLTRGRCSRITTGIVDGPYTSSHFMVIEDKSRFEWVSQGSALINGRGTTSSFSTAGARTTCQIASASAGVNAACVYASTAAAGVGPSAVPGRADTRPVGVPRTPACWGGPPCCRRSPTARAAARSRSRSLRDSTLVNGTGSSPTSILYRPRSRPARAHRPSPCRAPPPRRHPPRPLALAAAGKPSTPPPPPALLPCLKHPQSHPSYDSCKRHGRVEHVLVYRRAVLGVLARMIFICCTMLLLPDSPERRRAIYELLEQ</sequence>
<evidence type="ECO:0000313" key="2">
    <source>
        <dbReference type="EMBL" id="KAJ7353470.1"/>
    </source>
</evidence>
<feature type="region of interest" description="Disordered" evidence="1">
    <location>
        <begin position="163"/>
        <end position="239"/>
    </location>
</feature>
<feature type="compositionally biased region" description="Basic residues" evidence="1">
    <location>
        <begin position="198"/>
        <end position="221"/>
    </location>
</feature>
<protein>
    <submittedName>
        <fullName evidence="2">Uncharacterized protein</fullName>
    </submittedName>
</protein>
<keyword evidence="3" id="KW-1185">Reference proteome</keyword>
<name>A0AAD7AAG3_9AGAR</name>
<accession>A0AAD7AAG3</accession>
<organism evidence="2 3">
    <name type="scientific">Mycena albidolilacea</name>
    <dbReference type="NCBI Taxonomy" id="1033008"/>
    <lineage>
        <taxon>Eukaryota</taxon>
        <taxon>Fungi</taxon>
        <taxon>Dikarya</taxon>
        <taxon>Basidiomycota</taxon>
        <taxon>Agaricomycotina</taxon>
        <taxon>Agaricomycetes</taxon>
        <taxon>Agaricomycetidae</taxon>
        <taxon>Agaricales</taxon>
        <taxon>Marasmiineae</taxon>
        <taxon>Mycenaceae</taxon>
        <taxon>Mycena</taxon>
    </lineage>
</organism>